<evidence type="ECO:0000313" key="1">
    <source>
        <dbReference type="EMBL" id="KAK9886142.1"/>
    </source>
</evidence>
<organism evidence="1 2">
    <name type="scientific">Henosepilachna vigintioctopunctata</name>
    <dbReference type="NCBI Taxonomy" id="420089"/>
    <lineage>
        <taxon>Eukaryota</taxon>
        <taxon>Metazoa</taxon>
        <taxon>Ecdysozoa</taxon>
        <taxon>Arthropoda</taxon>
        <taxon>Hexapoda</taxon>
        <taxon>Insecta</taxon>
        <taxon>Pterygota</taxon>
        <taxon>Neoptera</taxon>
        <taxon>Endopterygota</taxon>
        <taxon>Coleoptera</taxon>
        <taxon>Polyphaga</taxon>
        <taxon>Cucujiformia</taxon>
        <taxon>Coccinelloidea</taxon>
        <taxon>Coccinellidae</taxon>
        <taxon>Epilachninae</taxon>
        <taxon>Epilachnini</taxon>
        <taxon>Henosepilachna</taxon>
    </lineage>
</organism>
<accession>A0AAW1V1I1</accession>
<comment type="caution">
    <text evidence="1">The sequence shown here is derived from an EMBL/GenBank/DDBJ whole genome shotgun (WGS) entry which is preliminary data.</text>
</comment>
<dbReference type="EMBL" id="JARQZJ010000098">
    <property type="protein sequence ID" value="KAK9886142.1"/>
    <property type="molecule type" value="Genomic_DNA"/>
</dbReference>
<dbReference type="AlphaFoldDB" id="A0AAW1V1I1"/>
<gene>
    <name evidence="1" type="ORF">WA026_014929</name>
</gene>
<feature type="non-terminal residue" evidence="1">
    <location>
        <position position="1"/>
    </location>
</feature>
<sequence>VPKPDPCAVKSAFLEKVDSAIEKTLQLKSKCLMYHNLHRQMHRCRHCNAAPCGTFSPVGPLSTCQMGKPLTFSTFNVYPSHGGCW</sequence>
<keyword evidence="2" id="KW-1185">Reference proteome</keyword>
<dbReference type="Proteomes" id="UP001431783">
    <property type="component" value="Unassembled WGS sequence"/>
</dbReference>
<protein>
    <submittedName>
        <fullName evidence="1">Uncharacterized protein</fullName>
    </submittedName>
</protein>
<evidence type="ECO:0000313" key="2">
    <source>
        <dbReference type="Proteomes" id="UP001431783"/>
    </source>
</evidence>
<proteinExistence type="predicted"/>
<reference evidence="1 2" key="1">
    <citation type="submission" date="2023-03" db="EMBL/GenBank/DDBJ databases">
        <title>Genome insight into feeding habits of ladybird beetles.</title>
        <authorList>
            <person name="Li H.-S."/>
            <person name="Huang Y.-H."/>
            <person name="Pang H."/>
        </authorList>
    </citation>
    <scope>NUCLEOTIDE SEQUENCE [LARGE SCALE GENOMIC DNA]</scope>
    <source>
        <strain evidence="1">SYSU_2023b</strain>
        <tissue evidence="1">Whole body</tissue>
    </source>
</reference>
<name>A0AAW1V1I1_9CUCU</name>